<proteinExistence type="predicted"/>
<reference evidence="1 2" key="1">
    <citation type="submission" date="2022-05" db="EMBL/GenBank/DDBJ databases">
        <authorList>
            <consortium name="Genoscope - CEA"/>
            <person name="William W."/>
        </authorList>
    </citation>
    <scope>NUCLEOTIDE SEQUENCE [LARGE SCALE GENOMIC DNA]</scope>
</reference>
<comment type="caution">
    <text evidence="1">The sequence shown here is derived from an EMBL/GenBank/DDBJ whole genome shotgun (WGS) entry which is preliminary data.</text>
</comment>
<keyword evidence="2" id="KW-1185">Reference proteome</keyword>
<sequence>MTQQMIYKDISIVSLILGYNIMRVSEHYLRVHAFKYNYTKEQTTFISETIGEYKVTLLIYSGLPDPVWTIGSQNEKFQQIKELLDNARAKGNIFGYKNIPPLLGFRGFLVQQSGAHGEELILGKETEDLQKLLLDTMPEESIKENLRLKILQAIDLGAVSPKVPDATQDSLASVSSQIPSKEDKGDVGVIEHYAPKYNPDRWNKIPVILRYNNCYNYANQKITNSFAQPGYASGYYPYKMTPEDLIKACESDGLVKMDVDPSAPCPEAPPQPNCLIALLVAEGVDYHCYRLDDTDPPGYWSQKLGGTPVTNLDGKKDKITDPRKAVNPSATDYKFVTFMKIFTNIIDGPLSPP</sequence>
<gene>
    <name evidence="1" type="ORF">PLOB_00043151</name>
</gene>
<name>A0ABN8PJJ7_9CNID</name>
<accession>A0ABN8PJJ7</accession>
<organism evidence="1 2">
    <name type="scientific">Porites lobata</name>
    <dbReference type="NCBI Taxonomy" id="104759"/>
    <lineage>
        <taxon>Eukaryota</taxon>
        <taxon>Metazoa</taxon>
        <taxon>Cnidaria</taxon>
        <taxon>Anthozoa</taxon>
        <taxon>Hexacorallia</taxon>
        <taxon>Scleractinia</taxon>
        <taxon>Fungiina</taxon>
        <taxon>Poritidae</taxon>
        <taxon>Porites</taxon>
    </lineage>
</organism>
<protein>
    <submittedName>
        <fullName evidence="1">Uncharacterized protein</fullName>
    </submittedName>
</protein>
<dbReference type="EMBL" id="CALNXK010000070">
    <property type="protein sequence ID" value="CAH3142965.1"/>
    <property type="molecule type" value="Genomic_DNA"/>
</dbReference>
<evidence type="ECO:0000313" key="1">
    <source>
        <dbReference type="EMBL" id="CAH3142965.1"/>
    </source>
</evidence>
<evidence type="ECO:0000313" key="2">
    <source>
        <dbReference type="Proteomes" id="UP001159405"/>
    </source>
</evidence>
<dbReference type="Proteomes" id="UP001159405">
    <property type="component" value="Unassembled WGS sequence"/>
</dbReference>